<feature type="chain" id="PRO_5035831740" description="Transmembrane protein" evidence="1">
    <location>
        <begin position="20"/>
        <end position="221"/>
    </location>
</feature>
<dbReference type="EMBL" id="CAJJDP010000051">
    <property type="protein sequence ID" value="CAD8167960.1"/>
    <property type="molecule type" value="Genomic_DNA"/>
</dbReference>
<sequence>MGIIYQLLLSSAFNLLLYCFPISIREQAQNLRSDSSKTMKEFCTKKIEVQINLDHSLSYKNFQKCWLSRAYDCPQKTSNIIGLMDRLTPYTQNLNSRRGQALLYSYYLLVYYSRGHQKNTNLKIGFGIGEQTGNVIVVCPNTQKLVQLQQMKILSMFMLLFNLLKRKILKQFYPKTTELYFCYLYNIRRELQHFIKNQQLRSQNKYKVPIYIYISKNQITH</sequence>
<dbReference type="AlphaFoldDB" id="A0A8S1US05"/>
<reference evidence="2" key="1">
    <citation type="submission" date="2021-01" db="EMBL/GenBank/DDBJ databases">
        <authorList>
            <consortium name="Genoscope - CEA"/>
            <person name="William W."/>
        </authorList>
    </citation>
    <scope>NUCLEOTIDE SEQUENCE</scope>
</reference>
<gene>
    <name evidence="2" type="ORF">POCTA_138.1.T0510038</name>
</gene>
<evidence type="ECO:0000256" key="1">
    <source>
        <dbReference type="SAM" id="SignalP"/>
    </source>
</evidence>
<name>A0A8S1US05_PAROT</name>
<feature type="signal peptide" evidence="1">
    <location>
        <begin position="1"/>
        <end position="19"/>
    </location>
</feature>
<evidence type="ECO:0008006" key="4">
    <source>
        <dbReference type="Google" id="ProtNLM"/>
    </source>
</evidence>
<comment type="caution">
    <text evidence="2">The sequence shown here is derived from an EMBL/GenBank/DDBJ whole genome shotgun (WGS) entry which is preliminary data.</text>
</comment>
<accession>A0A8S1US05</accession>
<keyword evidence="3" id="KW-1185">Reference proteome</keyword>
<organism evidence="2 3">
    <name type="scientific">Paramecium octaurelia</name>
    <dbReference type="NCBI Taxonomy" id="43137"/>
    <lineage>
        <taxon>Eukaryota</taxon>
        <taxon>Sar</taxon>
        <taxon>Alveolata</taxon>
        <taxon>Ciliophora</taxon>
        <taxon>Intramacronucleata</taxon>
        <taxon>Oligohymenophorea</taxon>
        <taxon>Peniculida</taxon>
        <taxon>Parameciidae</taxon>
        <taxon>Paramecium</taxon>
    </lineage>
</organism>
<keyword evidence="1" id="KW-0732">Signal</keyword>
<dbReference type="Proteomes" id="UP000683925">
    <property type="component" value="Unassembled WGS sequence"/>
</dbReference>
<evidence type="ECO:0000313" key="3">
    <source>
        <dbReference type="Proteomes" id="UP000683925"/>
    </source>
</evidence>
<protein>
    <recommendedName>
        <fullName evidence="4">Transmembrane protein</fullName>
    </recommendedName>
</protein>
<proteinExistence type="predicted"/>
<evidence type="ECO:0000313" key="2">
    <source>
        <dbReference type="EMBL" id="CAD8167960.1"/>
    </source>
</evidence>